<organism evidence="1 2">
    <name type="scientific">Neofusicoccum parvum</name>
    <dbReference type="NCBI Taxonomy" id="310453"/>
    <lineage>
        <taxon>Eukaryota</taxon>
        <taxon>Fungi</taxon>
        <taxon>Dikarya</taxon>
        <taxon>Ascomycota</taxon>
        <taxon>Pezizomycotina</taxon>
        <taxon>Dothideomycetes</taxon>
        <taxon>Dothideomycetes incertae sedis</taxon>
        <taxon>Botryosphaeriales</taxon>
        <taxon>Botryosphaeriaceae</taxon>
        <taxon>Neofusicoccum</taxon>
    </lineage>
</organism>
<evidence type="ECO:0000313" key="2">
    <source>
        <dbReference type="Proteomes" id="UP001165186"/>
    </source>
</evidence>
<reference evidence="1" key="1">
    <citation type="submission" date="2024-09" db="EMBL/GenBank/DDBJ databases">
        <title>Draft Genome Sequences of Neofusicoccum parvum.</title>
        <authorList>
            <person name="Ashida A."/>
            <person name="Camagna M."/>
            <person name="Tanaka A."/>
            <person name="Takemoto D."/>
        </authorList>
    </citation>
    <scope>NUCLEOTIDE SEQUENCE</scope>
    <source>
        <strain evidence="1">PPO83</strain>
    </source>
</reference>
<proteinExistence type="predicted"/>
<dbReference type="EMBL" id="BSXG01000024">
    <property type="protein sequence ID" value="GME25976.1"/>
    <property type="molecule type" value="Genomic_DNA"/>
</dbReference>
<gene>
    <name evidence="1" type="primary">g3225</name>
    <name evidence="1" type="ORF">NpPPO83_00003225</name>
</gene>
<name>A0ACB5RZW3_9PEZI</name>
<comment type="caution">
    <text evidence="1">The sequence shown here is derived from an EMBL/GenBank/DDBJ whole genome shotgun (WGS) entry which is preliminary data.</text>
</comment>
<sequence length="317" mass="33475">MSSSSSAISGMLHPVMWPGEPRTSLPHRRTKQACDNCKARKAKCSNTKPCTNCQEADILCTSVKATARKSTRDWEIERLRSERTRLVNAVKVLHQQLSSRAPELYAPPPAAADDPTAPPTTTTTTTTTTKTPPPAPPAEKLSVNEIVELIELSQERKKHGGSDDDPVHVTPATPPSPSSSCVSLSSSEGSVARRQRRRLSLNAGGPLTPSNTPALTPDTATAAATTTMTTAVEAQQQQGTDVMAEFGLELDCVDDFQWQPPDGAEDLPSCWAAGLVGEEWPGLGVGGGGLPGGLVGLDGMDQLSMDWTAGEGGAVWQ</sequence>
<keyword evidence="2" id="KW-1185">Reference proteome</keyword>
<dbReference type="Proteomes" id="UP001165186">
    <property type="component" value="Unassembled WGS sequence"/>
</dbReference>
<evidence type="ECO:0000313" key="1">
    <source>
        <dbReference type="EMBL" id="GME25976.1"/>
    </source>
</evidence>
<accession>A0ACB5RZW3</accession>
<protein>
    <submittedName>
        <fullName evidence="1">Uncharacterized protein</fullName>
    </submittedName>
</protein>